<name>A0A9Q1HH45_HOLLE</name>
<reference evidence="1" key="1">
    <citation type="submission" date="2021-10" db="EMBL/GenBank/DDBJ databases">
        <title>Tropical sea cucumber genome reveals ecological adaptation and Cuvierian tubules defense mechanism.</title>
        <authorList>
            <person name="Chen T."/>
        </authorList>
    </citation>
    <scope>NUCLEOTIDE SEQUENCE</scope>
    <source>
        <strain evidence="1">Nanhai2018</strain>
        <tissue evidence="1">Muscle</tissue>
    </source>
</reference>
<gene>
    <name evidence="1" type="ORF">HOLleu_08638</name>
</gene>
<evidence type="ECO:0000313" key="2">
    <source>
        <dbReference type="Proteomes" id="UP001152320"/>
    </source>
</evidence>
<proteinExistence type="predicted"/>
<keyword evidence="2" id="KW-1185">Reference proteome</keyword>
<comment type="caution">
    <text evidence="1">The sequence shown here is derived from an EMBL/GenBank/DDBJ whole genome shotgun (WGS) entry which is preliminary data.</text>
</comment>
<protein>
    <submittedName>
        <fullName evidence="1">Uncharacterized protein</fullName>
    </submittedName>
</protein>
<organism evidence="1 2">
    <name type="scientific">Holothuria leucospilota</name>
    <name type="common">Black long sea cucumber</name>
    <name type="synonym">Mertensiothuria leucospilota</name>
    <dbReference type="NCBI Taxonomy" id="206669"/>
    <lineage>
        <taxon>Eukaryota</taxon>
        <taxon>Metazoa</taxon>
        <taxon>Echinodermata</taxon>
        <taxon>Eleutherozoa</taxon>
        <taxon>Echinozoa</taxon>
        <taxon>Holothuroidea</taxon>
        <taxon>Aspidochirotacea</taxon>
        <taxon>Aspidochirotida</taxon>
        <taxon>Holothuriidae</taxon>
        <taxon>Holothuria</taxon>
    </lineage>
</organism>
<sequence>MEVRGSTSMLQLSWTQMFHKEDAASQMLLLGFGVEEMSHRMLNLLTLASVPKRAMFRILQVSESSMISLLMILFALVPRLCFPANKHVDSQNIRLFLSDPS</sequence>
<accession>A0A9Q1HH45</accession>
<dbReference type="EMBL" id="JAIZAY010000003">
    <property type="protein sequence ID" value="KAJ8045600.1"/>
    <property type="molecule type" value="Genomic_DNA"/>
</dbReference>
<dbReference type="AlphaFoldDB" id="A0A9Q1HH45"/>
<evidence type="ECO:0000313" key="1">
    <source>
        <dbReference type="EMBL" id="KAJ8045600.1"/>
    </source>
</evidence>
<dbReference type="Proteomes" id="UP001152320">
    <property type="component" value="Chromosome 3"/>
</dbReference>